<reference evidence="2" key="2">
    <citation type="journal article" date="2020" name="Microorganisms">
        <title>Osmotic Adaptation and Compatible Solute Biosynthesis of Phototrophic Bacteria as Revealed from Genome Analyses.</title>
        <authorList>
            <person name="Imhoff J.F."/>
            <person name="Rahn T."/>
            <person name="Kunzel S."/>
            <person name="Keller A."/>
            <person name="Neulinger S.C."/>
        </authorList>
    </citation>
    <scope>NUCLEOTIDE SEQUENCE</scope>
    <source>
        <strain evidence="2">IM 151</strain>
    </source>
</reference>
<dbReference type="Proteomes" id="UP001041814">
    <property type="component" value="Unassembled WGS sequence"/>
</dbReference>
<sequence>MHTWIFGGLAAASLAAAAAVTEPVAGPLYACRAPAGLEGEPPVVSWAEGDAVVVVPARAGQALPAYLFAAPAQRQAPPQQLRLGPGSLDAAAVSLMLPSGLVLACEVNHED</sequence>
<evidence type="ECO:0000313" key="2">
    <source>
        <dbReference type="EMBL" id="MBK1714406.1"/>
    </source>
</evidence>
<accession>A0ABS1DZ27</accession>
<evidence type="ECO:0000313" key="3">
    <source>
        <dbReference type="Proteomes" id="UP001041814"/>
    </source>
</evidence>
<keyword evidence="3" id="KW-1185">Reference proteome</keyword>
<evidence type="ECO:0000256" key="1">
    <source>
        <dbReference type="SAM" id="SignalP"/>
    </source>
</evidence>
<keyword evidence="1" id="KW-0732">Signal</keyword>
<feature type="chain" id="PRO_5045835675" description="Ig-like domain-containing protein" evidence="1">
    <location>
        <begin position="19"/>
        <end position="111"/>
    </location>
</feature>
<gene>
    <name evidence="2" type="ORF">CKO43_16665</name>
</gene>
<evidence type="ECO:0008006" key="4">
    <source>
        <dbReference type="Google" id="ProtNLM"/>
    </source>
</evidence>
<reference evidence="2" key="1">
    <citation type="submission" date="2017-08" db="EMBL/GenBank/DDBJ databases">
        <authorList>
            <person name="Imhoff J.F."/>
            <person name="Rahn T."/>
            <person name="Kuenzel S."/>
            <person name="Neulinger S.C."/>
        </authorList>
    </citation>
    <scope>NUCLEOTIDE SEQUENCE</scope>
    <source>
        <strain evidence="2">IM 151</strain>
    </source>
</reference>
<protein>
    <recommendedName>
        <fullName evidence="4">Ig-like domain-containing protein</fullName>
    </recommendedName>
</protein>
<dbReference type="RefSeq" id="WP_200379319.1">
    <property type="nucleotide sequence ID" value="NZ_NRRU01000067.1"/>
</dbReference>
<organism evidence="2 3">
    <name type="scientific">Rubrivivax gelatinosus</name>
    <name type="common">Rhodocyclus gelatinosus</name>
    <name type="synonym">Rhodopseudomonas gelatinosa</name>
    <dbReference type="NCBI Taxonomy" id="28068"/>
    <lineage>
        <taxon>Bacteria</taxon>
        <taxon>Pseudomonadati</taxon>
        <taxon>Pseudomonadota</taxon>
        <taxon>Betaproteobacteria</taxon>
        <taxon>Burkholderiales</taxon>
        <taxon>Sphaerotilaceae</taxon>
        <taxon>Rubrivivax</taxon>
    </lineage>
</organism>
<comment type="caution">
    <text evidence="2">The sequence shown here is derived from an EMBL/GenBank/DDBJ whole genome shotgun (WGS) entry which is preliminary data.</text>
</comment>
<proteinExistence type="predicted"/>
<name>A0ABS1DZ27_RUBGE</name>
<feature type="signal peptide" evidence="1">
    <location>
        <begin position="1"/>
        <end position="18"/>
    </location>
</feature>
<dbReference type="EMBL" id="NRRU01000067">
    <property type="protein sequence ID" value="MBK1714406.1"/>
    <property type="molecule type" value="Genomic_DNA"/>
</dbReference>